<protein>
    <recommendedName>
        <fullName evidence="15">Glutamate receptor</fullName>
    </recommendedName>
</protein>
<keyword evidence="9 15" id="KW-0472">Membrane</keyword>
<keyword evidence="18" id="KW-1185">Reference proteome</keyword>
<sequence>MMNSTKSFNSNFMGYFVLFVWGFVLMEVGFGQNQATEIKVGVVLDLQTSFSKICLTSMNMSLSDFYKRHADYTTRLAIHVRDSMEDVFQASAAALDLIKNEEVSAIIGPRSSMQTEFMIRLANISQVPTITFSATCPSLTSINSPYFVRATLDDSSQVRAIAAIIKSFGWRNVVAVYVDNEFGKGIMPYLSDALNDVQAFVVNRCLIPQDANDDQILKELYKLMTMQTRVFVVHMPPTLGFRFFQKAREIGMMEEGYVWLLTDGVMNLIKSNERGSSFENMQGVLGVRSHITKSKDLEDFRLRWKKTFEKKNSLKGDDGDDVELNIFALRAYDSITALAMAVENTNIKSLWYDNPIASGNNKTDLGTLKVSRYGPSLLEALSNVRFKGLAGEFKLINGQFESSAFEVINIIGNEERIIGFWRPYNGLVNANSNKTMLLGGERFGPVLWPGKSIVVPKGWEIPTNGKMLRVGVPVKKGFLNFVDAKTDPITNELTPTGYCIDVFEAALKKLHYSVIPKYIAFLSPDEDYDEMVYQVYNGTYDAVVGDVTIIANRSLYVDFTLPYTESGVSMMVPLKDNKKKNTWVFLKPWSLNLWVTTTCFFVFIGFIVWILEHRVNTDFRGPPHHQIGTSFWFAFSTMNFAHREKVVSNLARFVVLVWCFVVLVLIQSYTANLTSFLTVQRFQPEVTNWKDLIRNNEYVGYQRGTFVCNLLQIQGFQKSQLKPFGSAEECDELFSNGTIAASFDEVAYLKLILSKNCSRYAMVEPTFKTAGFGFVFPKNSPLTDDVSRAILNVTQGEEMQHIENKWFKNQSDNCPDLKTDLSSNSLSVSSFWGLFLIAGIASFLALFIFVVTFLYEHKLTLFADSEHSFRRKLKSLVRIFDEKDIKSHTFKENAVHNVSSPITQGSSTPLTDQGTLLPRSPSQNWEFESRRVPSIPNGELFTLESEQVEDEESTINLKVND</sequence>
<keyword evidence="11" id="KW-0325">Glycoprotein</keyword>
<organism evidence="18 19">
    <name type="scientific">Camelina sativa</name>
    <name type="common">False flax</name>
    <name type="synonym">Myagrum sativum</name>
    <dbReference type="NCBI Taxonomy" id="90675"/>
    <lineage>
        <taxon>Eukaryota</taxon>
        <taxon>Viridiplantae</taxon>
        <taxon>Streptophyta</taxon>
        <taxon>Embryophyta</taxon>
        <taxon>Tracheophyta</taxon>
        <taxon>Spermatophyta</taxon>
        <taxon>Magnoliopsida</taxon>
        <taxon>eudicotyledons</taxon>
        <taxon>Gunneridae</taxon>
        <taxon>Pentapetalae</taxon>
        <taxon>rosids</taxon>
        <taxon>malvids</taxon>
        <taxon>Brassicales</taxon>
        <taxon>Brassicaceae</taxon>
        <taxon>Camelineae</taxon>
        <taxon>Camelina</taxon>
    </lineage>
</organism>
<evidence type="ECO:0000256" key="4">
    <source>
        <dbReference type="ARBA" id="ARBA00022448"/>
    </source>
</evidence>
<accession>A0ABM1R400</accession>
<evidence type="ECO:0000256" key="10">
    <source>
        <dbReference type="ARBA" id="ARBA00023170"/>
    </source>
</evidence>
<dbReference type="CDD" id="cd13686">
    <property type="entry name" value="GluR_Plant"/>
    <property type="match status" value="1"/>
</dbReference>
<dbReference type="GeneID" id="104749971"/>
<feature type="transmembrane region" description="Helical" evidence="16">
    <location>
        <begin position="12"/>
        <end position="30"/>
    </location>
</feature>
<keyword evidence="6" id="KW-0732">Signal</keyword>
<dbReference type="RefSeq" id="XP_019093738.1">
    <property type="nucleotide sequence ID" value="XM_019238193.1"/>
</dbReference>
<dbReference type="InterPro" id="IPR015683">
    <property type="entry name" value="Ionotropic_Glu_rcpt"/>
</dbReference>
<keyword evidence="12 15" id="KW-1071">Ligand-gated ion channel</keyword>
<evidence type="ECO:0000256" key="7">
    <source>
        <dbReference type="ARBA" id="ARBA00022989"/>
    </source>
</evidence>
<evidence type="ECO:0000259" key="17">
    <source>
        <dbReference type="SMART" id="SM00079"/>
    </source>
</evidence>
<name>A0ABM1R400_CAMSA</name>
<feature type="transmembrane region" description="Helical" evidence="16">
    <location>
        <begin position="653"/>
        <end position="671"/>
    </location>
</feature>
<dbReference type="Gene3D" id="3.40.50.2300">
    <property type="match status" value="2"/>
</dbReference>
<dbReference type="InterPro" id="IPR001828">
    <property type="entry name" value="ANF_lig-bd_rcpt"/>
</dbReference>
<keyword evidence="5 16" id="KW-0812">Transmembrane</keyword>
<dbReference type="InterPro" id="IPR001320">
    <property type="entry name" value="Iontro_rcpt_C"/>
</dbReference>
<feature type="transmembrane region" description="Helical" evidence="16">
    <location>
        <begin position="589"/>
        <end position="611"/>
    </location>
</feature>
<comment type="similarity">
    <text evidence="2 15">Belongs to the glutamate-gated ion channel (TC 1.A.10.1) family.</text>
</comment>
<evidence type="ECO:0000256" key="1">
    <source>
        <dbReference type="ARBA" id="ARBA00004141"/>
    </source>
</evidence>
<keyword evidence="4 15" id="KW-0813">Transport</keyword>
<evidence type="ECO:0000256" key="3">
    <source>
        <dbReference type="ARBA" id="ARBA00011095"/>
    </source>
</evidence>
<reference evidence="18" key="1">
    <citation type="journal article" date="2014" name="Nat. Commun.">
        <title>The emerging biofuel crop Camelina sativa retains a highly undifferentiated hexaploid genome structure.</title>
        <authorList>
            <person name="Kagale S."/>
            <person name="Koh C."/>
            <person name="Nixon J."/>
            <person name="Bollina V."/>
            <person name="Clarke W.E."/>
            <person name="Tuteja R."/>
            <person name="Spillane C."/>
            <person name="Robinson S.J."/>
            <person name="Links M.G."/>
            <person name="Clarke C."/>
            <person name="Higgins E.E."/>
            <person name="Huebert T."/>
            <person name="Sharpe A.G."/>
            <person name="Parkin I.A."/>
        </authorList>
    </citation>
    <scope>NUCLEOTIDE SEQUENCE [LARGE SCALE GENOMIC DNA]</scope>
    <source>
        <strain evidence="18">cv. DH55</strain>
    </source>
</reference>
<evidence type="ECO:0000256" key="6">
    <source>
        <dbReference type="ARBA" id="ARBA00022729"/>
    </source>
</evidence>
<keyword evidence="13 15" id="KW-0407">Ion channel</keyword>
<dbReference type="InterPro" id="IPR019594">
    <property type="entry name" value="Glu/Gly-bd"/>
</dbReference>
<evidence type="ECO:0000256" key="15">
    <source>
        <dbReference type="PIRNR" id="PIRNR037090"/>
    </source>
</evidence>
<proteinExistence type="inferred from homology"/>
<dbReference type="Pfam" id="PF00060">
    <property type="entry name" value="Lig_chan"/>
    <property type="match status" value="1"/>
</dbReference>
<comment type="function">
    <text evidence="15">Glutamate-gated receptor that probably acts as non-selective cation channel.</text>
</comment>
<dbReference type="PIRSF" id="PIRSF037090">
    <property type="entry name" value="Iontro_Glu-like_rcpt_pln"/>
    <property type="match status" value="1"/>
</dbReference>
<evidence type="ECO:0000313" key="19">
    <source>
        <dbReference type="RefSeq" id="XP_019093738.1"/>
    </source>
</evidence>
<dbReference type="Pfam" id="PF10613">
    <property type="entry name" value="Lig_chan-Glu_bd"/>
    <property type="match status" value="1"/>
</dbReference>
<dbReference type="CDD" id="cd19990">
    <property type="entry name" value="PBP1_GABAb_receptor_plant"/>
    <property type="match status" value="1"/>
</dbReference>
<feature type="transmembrane region" description="Helical" evidence="16">
    <location>
        <begin position="831"/>
        <end position="855"/>
    </location>
</feature>
<dbReference type="SUPFAM" id="SSF53850">
    <property type="entry name" value="Periplasmic binding protein-like II"/>
    <property type="match status" value="1"/>
</dbReference>
<comment type="subcellular location">
    <subcellularLocation>
        <location evidence="1">Membrane</location>
        <topology evidence="1">Multi-pass membrane protein</topology>
    </subcellularLocation>
</comment>
<dbReference type="SMART" id="SM00079">
    <property type="entry name" value="PBPe"/>
    <property type="match status" value="1"/>
</dbReference>
<gene>
    <name evidence="19" type="primary">LOC104749971</name>
</gene>
<dbReference type="Gene3D" id="1.10.287.70">
    <property type="match status" value="1"/>
</dbReference>
<dbReference type="InterPro" id="IPR028082">
    <property type="entry name" value="Peripla_BP_I"/>
</dbReference>
<evidence type="ECO:0000256" key="9">
    <source>
        <dbReference type="ARBA" id="ARBA00023136"/>
    </source>
</evidence>
<reference evidence="19" key="2">
    <citation type="submission" date="2025-08" db="UniProtKB">
        <authorList>
            <consortium name="RefSeq"/>
        </authorList>
    </citation>
    <scope>IDENTIFICATION</scope>
    <source>
        <tissue evidence="19">Leaf</tissue>
    </source>
</reference>
<evidence type="ECO:0000256" key="11">
    <source>
        <dbReference type="ARBA" id="ARBA00023180"/>
    </source>
</evidence>
<keyword evidence="7 16" id="KW-1133">Transmembrane helix</keyword>
<feature type="domain" description="Ionotropic glutamate receptor C-terminal" evidence="17">
    <location>
        <begin position="467"/>
        <end position="809"/>
    </location>
</feature>
<evidence type="ECO:0000256" key="13">
    <source>
        <dbReference type="ARBA" id="ARBA00023303"/>
    </source>
</evidence>
<dbReference type="Proteomes" id="UP000694864">
    <property type="component" value="Chromosome 16"/>
</dbReference>
<dbReference type="PANTHER" id="PTHR34836:SF1">
    <property type="entry name" value="OS09G0428600 PROTEIN"/>
    <property type="match status" value="1"/>
</dbReference>
<evidence type="ECO:0000256" key="2">
    <source>
        <dbReference type="ARBA" id="ARBA00008685"/>
    </source>
</evidence>
<evidence type="ECO:0000256" key="12">
    <source>
        <dbReference type="ARBA" id="ARBA00023286"/>
    </source>
</evidence>
<evidence type="ECO:0000256" key="8">
    <source>
        <dbReference type="ARBA" id="ARBA00023065"/>
    </source>
</evidence>
<keyword evidence="8 15" id="KW-0406">Ion transport</keyword>
<comment type="subunit">
    <text evidence="3">May form heteromers.</text>
</comment>
<dbReference type="Gene3D" id="3.40.190.10">
    <property type="entry name" value="Periplasmic binding protein-like II"/>
    <property type="match status" value="3"/>
</dbReference>
<dbReference type="PANTHER" id="PTHR34836">
    <property type="entry name" value="OS06G0188250 PROTEIN"/>
    <property type="match status" value="1"/>
</dbReference>
<dbReference type="SUPFAM" id="SSF53822">
    <property type="entry name" value="Periplasmic binding protein-like I"/>
    <property type="match status" value="1"/>
</dbReference>
<dbReference type="InterPro" id="IPR017103">
    <property type="entry name" value="Iontropic_Glu_rcpt_pln"/>
</dbReference>
<evidence type="ECO:0000256" key="14">
    <source>
        <dbReference type="ARBA" id="ARBA00049638"/>
    </source>
</evidence>
<dbReference type="InterPro" id="IPR044440">
    <property type="entry name" value="GABAb_receptor_plant_PBP1"/>
</dbReference>
<evidence type="ECO:0000313" key="18">
    <source>
        <dbReference type="Proteomes" id="UP000694864"/>
    </source>
</evidence>
<keyword evidence="10 15" id="KW-0675">Receptor</keyword>
<evidence type="ECO:0000256" key="5">
    <source>
        <dbReference type="ARBA" id="ARBA00022692"/>
    </source>
</evidence>
<comment type="function">
    <text evidence="14">Glutamate-gated receptor that probably acts as a non-selective cation channel. May be involved in light-signal transduction and calcium homeostasis via the regulation of calcium influx into cells.</text>
</comment>
<evidence type="ECO:0000256" key="16">
    <source>
        <dbReference type="SAM" id="Phobius"/>
    </source>
</evidence>
<dbReference type="Pfam" id="PF01094">
    <property type="entry name" value="ANF_receptor"/>
    <property type="match status" value="1"/>
</dbReference>